<evidence type="ECO:0008006" key="3">
    <source>
        <dbReference type="Google" id="ProtNLM"/>
    </source>
</evidence>
<comment type="caution">
    <text evidence="1">The sequence shown here is derived from an EMBL/GenBank/DDBJ whole genome shotgun (WGS) entry which is preliminary data.</text>
</comment>
<dbReference type="Gene3D" id="3.40.50.720">
    <property type="entry name" value="NAD(P)-binding Rossmann-like Domain"/>
    <property type="match status" value="1"/>
</dbReference>
<dbReference type="RefSeq" id="XP_070902275.1">
    <property type="nucleotide sequence ID" value="XM_071044735.1"/>
</dbReference>
<reference evidence="1 2" key="1">
    <citation type="submission" date="2024-07" db="EMBL/GenBank/DDBJ databases">
        <title>Section-level genome sequencing and comparative genomics of Aspergillus sections Usti and Cavernicolus.</title>
        <authorList>
            <consortium name="Lawrence Berkeley National Laboratory"/>
            <person name="Nybo J.L."/>
            <person name="Vesth T.C."/>
            <person name="Theobald S."/>
            <person name="Frisvad J.C."/>
            <person name="Larsen T.O."/>
            <person name="Kjaerboelling I."/>
            <person name="Rothschild-Mancinelli K."/>
            <person name="Lyhne E.K."/>
            <person name="Kogle M.E."/>
            <person name="Barry K."/>
            <person name="Clum A."/>
            <person name="Na H."/>
            <person name="Ledsgaard L."/>
            <person name="Lin J."/>
            <person name="Lipzen A."/>
            <person name="Kuo A."/>
            <person name="Riley R."/>
            <person name="Mondo S."/>
            <person name="LaButti K."/>
            <person name="Haridas S."/>
            <person name="Pangalinan J."/>
            <person name="Salamov A.A."/>
            <person name="Simmons B.A."/>
            <person name="Magnuson J.K."/>
            <person name="Chen J."/>
            <person name="Drula E."/>
            <person name="Henrissat B."/>
            <person name="Wiebenga A."/>
            <person name="Lubbers R.J."/>
            <person name="Gomes A.C."/>
            <person name="Macurrencykelacurrency M.R."/>
            <person name="Stajich J."/>
            <person name="Grigoriev I.V."/>
            <person name="Mortensen U.H."/>
            <person name="De vries R.P."/>
            <person name="Baker S.E."/>
            <person name="Andersen M.R."/>
        </authorList>
    </citation>
    <scope>NUCLEOTIDE SEQUENCE [LARGE SCALE GENOMIC DNA]</scope>
    <source>
        <strain evidence="1 2">CBS 756.74</strain>
    </source>
</reference>
<gene>
    <name evidence="1" type="ORF">BJX68DRAFT_263612</name>
</gene>
<dbReference type="InterPro" id="IPR036291">
    <property type="entry name" value="NAD(P)-bd_dom_sf"/>
</dbReference>
<name>A0ABR4KV26_9EURO</name>
<accession>A0ABR4KV26</accession>
<dbReference type="Proteomes" id="UP001610444">
    <property type="component" value="Unassembled WGS sequence"/>
</dbReference>
<proteinExistence type="predicted"/>
<dbReference type="GeneID" id="98159899"/>
<protein>
    <recommendedName>
        <fullName evidence="3">NmrA-like domain-containing protein</fullName>
    </recommendedName>
</protein>
<evidence type="ECO:0000313" key="1">
    <source>
        <dbReference type="EMBL" id="KAL2856117.1"/>
    </source>
</evidence>
<organism evidence="1 2">
    <name type="scientific">Aspergillus pseudodeflectus</name>
    <dbReference type="NCBI Taxonomy" id="176178"/>
    <lineage>
        <taxon>Eukaryota</taxon>
        <taxon>Fungi</taxon>
        <taxon>Dikarya</taxon>
        <taxon>Ascomycota</taxon>
        <taxon>Pezizomycotina</taxon>
        <taxon>Eurotiomycetes</taxon>
        <taxon>Eurotiomycetidae</taxon>
        <taxon>Eurotiales</taxon>
        <taxon>Aspergillaceae</taxon>
        <taxon>Aspergillus</taxon>
        <taxon>Aspergillus subgen. Nidulantes</taxon>
    </lineage>
</organism>
<sequence>MSSSKNVLVTGATGPQGRGVVPFSLAASHHVYAYVCNLTAAAGQLPQGDFSSTNRQATQRLIWGAPAKLSAQRARHSVSVTGGCLFGQCCATLCRCVTAGSQSDAIRAT</sequence>
<dbReference type="SUPFAM" id="SSF51735">
    <property type="entry name" value="NAD(P)-binding Rossmann-fold domains"/>
    <property type="match status" value="1"/>
</dbReference>
<keyword evidence="2" id="KW-1185">Reference proteome</keyword>
<evidence type="ECO:0000313" key="2">
    <source>
        <dbReference type="Proteomes" id="UP001610444"/>
    </source>
</evidence>
<dbReference type="EMBL" id="JBFXLR010000008">
    <property type="protein sequence ID" value="KAL2856117.1"/>
    <property type="molecule type" value="Genomic_DNA"/>
</dbReference>